<evidence type="ECO:0000259" key="8">
    <source>
        <dbReference type="Pfam" id="PF25989"/>
    </source>
</evidence>
<dbReference type="OrthoDB" id="85226at2"/>
<dbReference type="NCBIfam" id="TIGR01730">
    <property type="entry name" value="RND_mfp"/>
    <property type="match status" value="1"/>
</dbReference>
<sequence>MKQKKIWIAVIIVIIIAGLFGLNIWSNAAEHNHSVEVTTLKEENMTNKVLTQGTLKLSDEQTIYYSPEKGEIAEILVSEGDAVEEGTPLLRYENEQLKLEQEQNKLQLESAYLQVNDLKEKHRDLDEQLEKDKKNEMLQTEHDQVKLQEQQANIEIKQLQLQKESIEKQLKDLEVTSEITGTVLEVNEQATSSNQTEQVSLIRIASLNQLVVEGSISEYDTLSIEEGQTVNLTADAVPDKSWTGTVNHIAYLPEESGGMDMGNNTTTVQYPISVTVENKDVQLKPGFQMVVEITTDEFTAKTLPLSTVKQDSDINYVYIVNDGKVEKRKVTVGTTSVDFIEITDGLDVEDQVIINPNENITEGMEVTVS</sequence>
<evidence type="ECO:0000313" key="11">
    <source>
        <dbReference type="Proteomes" id="UP000269301"/>
    </source>
</evidence>
<evidence type="ECO:0000256" key="3">
    <source>
        <dbReference type="ARBA" id="ARBA00023054"/>
    </source>
</evidence>
<comment type="similarity">
    <text evidence="2">Belongs to the membrane fusion protein (MFP) (TC 8.A.1) family.</text>
</comment>
<dbReference type="Gene3D" id="2.40.50.100">
    <property type="match status" value="1"/>
</dbReference>
<dbReference type="Pfam" id="PF25984">
    <property type="entry name" value="BSH_YknX"/>
    <property type="match status" value="1"/>
</dbReference>
<dbReference type="SUPFAM" id="SSF111369">
    <property type="entry name" value="HlyD-like secretion proteins"/>
    <property type="match status" value="1"/>
</dbReference>
<feature type="domain" description="YknX-like C-terminal permuted SH3-like" evidence="8">
    <location>
        <begin position="301"/>
        <end position="368"/>
    </location>
</feature>
<evidence type="ECO:0000256" key="2">
    <source>
        <dbReference type="ARBA" id="ARBA00009477"/>
    </source>
</evidence>
<dbReference type="Pfam" id="PF25990">
    <property type="entry name" value="Beta-barrel_YknX"/>
    <property type="match status" value="1"/>
</dbReference>
<feature type="domain" description="YknX-like barrel-sandwich hybrid" evidence="7">
    <location>
        <begin position="61"/>
        <end position="205"/>
    </location>
</feature>
<dbReference type="InterPro" id="IPR058638">
    <property type="entry name" value="HH_YknX-like"/>
</dbReference>
<dbReference type="InterPro" id="IPR058639">
    <property type="entry name" value="BSH_YknX-like"/>
</dbReference>
<dbReference type="Gene3D" id="2.40.30.170">
    <property type="match status" value="1"/>
</dbReference>
<dbReference type="InterPro" id="IPR058636">
    <property type="entry name" value="Beta-barrel_YknX"/>
</dbReference>
<evidence type="ECO:0000256" key="4">
    <source>
        <dbReference type="SAM" id="Coils"/>
    </source>
</evidence>
<comment type="caution">
    <text evidence="10">The sequence shown here is derived from an EMBL/GenBank/DDBJ whole genome shotgun (WGS) entry which is preliminary data.</text>
</comment>
<evidence type="ECO:0000313" key="10">
    <source>
        <dbReference type="EMBL" id="RKQ28207.1"/>
    </source>
</evidence>
<name>A0A494ZRA0_9BACI</name>
<feature type="domain" description="YknX-like alpha-helical hairpin" evidence="6">
    <location>
        <begin position="95"/>
        <end position="172"/>
    </location>
</feature>
<feature type="coiled-coil region" evidence="4">
    <location>
        <begin position="89"/>
        <end position="176"/>
    </location>
</feature>
<evidence type="ECO:0000256" key="1">
    <source>
        <dbReference type="ARBA" id="ARBA00004196"/>
    </source>
</evidence>
<keyword evidence="3 4" id="KW-0175">Coiled coil</keyword>
<dbReference type="PANTHER" id="PTHR32347:SF14">
    <property type="entry name" value="EFFLUX SYSTEM COMPONENT YKNX-RELATED"/>
    <property type="match status" value="1"/>
</dbReference>
<comment type="subcellular location">
    <subcellularLocation>
        <location evidence="1">Cell envelope</location>
    </subcellularLocation>
</comment>
<dbReference type="Pfam" id="PF25982">
    <property type="entry name" value="HH_YknX"/>
    <property type="match status" value="1"/>
</dbReference>
<dbReference type="AlphaFoldDB" id="A0A494ZRA0"/>
<feature type="domain" description="YknX-like beta-barrel" evidence="9">
    <location>
        <begin position="210"/>
        <end position="293"/>
    </location>
</feature>
<gene>
    <name evidence="10" type="ORF">D8M06_19110</name>
</gene>
<evidence type="ECO:0000259" key="9">
    <source>
        <dbReference type="Pfam" id="PF25990"/>
    </source>
</evidence>
<dbReference type="Proteomes" id="UP000269301">
    <property type="component" value="Unassembled WGS sequence"/>
</dbReference>
<dbReference type="GO" id="GO:0022857">
    <property type="term" value="F:transmembrane transporter activity"/>
    <property type="evidence" value="ECO:0007669"/>
    <property type="project" value="InterPro"/>
</dbReference>
<evidence type="ECO:0000259" key="6">
    <source>
        <dbReference type="Pfam" id="PF25982"/>
    </source>
</evidence>
<evidence type="ECO:0000259" key="7">
    <source>
        <dbReference type="Pfam" id="PF25984"/>
    </source>
</evidence>
<dbReference type="EMBL" id="RBZP01000033">
    <property type="protein sequence ID" value="RKQ28207.1"/>
    <property type="molecule type" value="Genomic_DNA"/>
</dbReference>
<dbReference type="InterPro" id="IPR006143">
    <property type="entry name" value="RND_pump_MFP"/>
</dbReference>
<dbReference type="GO" id="GO:0016020">
    <property type="term" value="C:membrane"/>
    <property type="evidence" value="ECO:0007669"/>
    <property type="project" value="InterPro"/>
</dbReference>
<dbReference type="RefSeq" id="WP_121206179.1">
    <property type="nucleotide sequence ID" value="NZ_RBZP01000033.1"/>
</dbReference>
<dbReference type="Pfam" id="PF25989">
    <property type="entry name" value="YknX_C"/>
    <property type="match status" value="1"/>
</dbReference>
<protein>
    <submittedName>
        <fullName evidence="10">Efflux RND transporter periplasmic adaptor subunit</fullName>
    </submittedName>
</protein>
<keyword evidence="5" id="KW-0812">Transmembrane</keyword>
<organism evidence="10 11">
    <name type="scientific">Oceanobacillus halophilus</name>
    <dbReference type="NCBI Taxonomy" id="930130"/>
    <lineage>
        <taxon>Bacteria</taxon>
        <taxon>Bacillati</taxon>
        <taxon>Bacillota</taxon>
        <taxon>Bacilli</taxon>
        <taxon>Bacillales</taxon>
        <taxon>Bacillaceae</taxon>
        <taxon>Oceanobacillus</taxon>
    </lineage>
</organism>
<keyword evidence="5" id="KW-0472">Membrane</keyword>
<proteinExistence type="inferred from homology"/>
<dbReference type="PANTHER" id="PTHR32347">
    <property type="entry name" value="EFFLUX SYSTEM COMPONENT YKNX-RELATED"/>
    <property type="match status" value="1"/>
</dbReference>
<accession>A0A494ZRA0</accession>
<keyword evidence="5" id="KW-1133">Transmembrane helix</keyword>
<dbReference type="InterPro" id="IPR058637">
    <property type="entry name" value="YknX-like_C"/>
</dbReference>
<keyword evidence="11" id="KW-1185">Reference proteome</keyword>
<evidence type="ECO:0000256" key="5">
    <source>
        <dbReference type="SAM" id="Phobius"/>
    </source>
</evidence>
<dbReference type="Gene3D" id="2.40.420.20">
    <property type="match status" value="1"/>
</dbReference>
<feature type="transmembrane region" description="Helical" evidence="5">
    <location>
        <begin position="7"/>
        <end position="25"/>
    </location>
</feature>
<dbReference type="InterPro" id="IPR050465">
    <property type="entry name" value="UPF0194_transport"/>
</dbReference>
<dbReference type="GO" id="GO:0030313">
    <property type="term" value="C:cell envelope"/>
    <property type="evidence" value="ECO:0007669"/>
    <property type="project" value="UniProtKB-SubCell"/>
</dbReference>
<reference evidence="10 11" key="1">
    <citation type="journal article" date="2016" name="Int. J. Syst. Evol. Microbiol.">
        <title>Oceanobacillus halophilus sp. nov., a novel moderately halophilic bacterium from a hypersaline lake.</title>
        <authorList>
            <person name="Amoozegar M.A."/>
            <person name="Bagheri M."/>
            <person name="Makhdoumi A."/>
            <person name="Nikou M.M."/>
            <person name="Fazeli S.A.S."/>
            <person name="Schumann P."/>
            <person name="Sproer C."/>
            <person name="Sanchez-Porro C."/>
            <person name="Ventosa A."/>
        </authorList>
    </citation>
    <scope>NUCLEOTIDE SEQUENCE [LARGE SCALE GENOMIC DNA]</scope>
    <source>
        <strain evidence="10 11">DSM 23996</strain>
    </source>
</reference>